<reference evidence="2" key="1">
    <citation type="submission" date="2023-06" db="EMBL/GenBank/DDBJ databases">
        <title>Identification and characterization of horizontal gene transfer across gut microbiota members of farm animals based on homology search.</title>
        <authorList>
            <person name="Schwarzerova J."/>
            <person name="Nykrynova M."/>
            <person name="Jureckova K."/>
            <person name="Cejkova D."/>
            <person name="Rychlik I."/>
        </authorList>
    </citation>
    <scope>NUCLEOTIDE SEQUENCE</scope>
    <source>
        <strain evidence="2">ET39</strain>
    </source>
</reference>
<feature type="coiled-coil region" evidence="1">
    <location>
        <begin position="154"/>
        <end position="181"/>
    </location>
</feature>
<organism evidence="2 3">
    <name type="scientific">Amedibacillus dolichus</name>
    <dbReference type="NCBI Taxonomy" id="31971"/>
    <lineage>
        <taxon>Bacteria</taxon>
        <taxon>Bacillati</taxon>
        <taxon>Bacillota</taxon>
        <taxon>Erysipelotrichia</taxon>
        <taxon>Erysipelotrichales</taxon>
        <taxon>Erysipelotrichaceae</taxon>
        <taxon>Amedibacillus</taxon>
    </lineage>
</organism>
<dbReference type="Proteomes" id="UP001529340">
    <property type="component" value="Unassembled WGS sequence"/>
</dbReference>
<proteinExistence type="predicted"/>
<accession>A0ABT7UDQ3</accession>
<feature type="coiled-coil region" evidence="1">
    <location>
        <begin position="324"/>
        <end position="381"/>
    </location>
</feature>
<dbReference type="EMBL" id="JAUDCG010000042">
    <property type="protein sequence ID" value="MDM8157756.1"/>
    <property type="molecule type" value="Genomic_DNA"/>
</dbReference>
<protein>
    <submittedName>
        <fullName evidence="2">DUF349 domain-containing protein</fullName>
    </submittedName>
</protein>
<dbReference type="RefSeq" id="WP_289608200.1">
    <property type="nucleotide sequence ID" value="NZ_JAUDCG010000042.1"/>
</dbReference>
<sequence length="385" mass="46544">MYQENDDMLEVNDFDEDIRRREELIEEAKNIPADADWNEVMHQVNDLRRRWRRIQYWDSAYEETLAEEFDSYIDAFYAKRREFYQSAQKLKEELIEQARKVALSEEWNQATEEMNALMQQWKAAGSAGKETDDALWEQFNAARQQFFDRKHEHWEQLQGKFENARQVKENLIEQAAALEDSQEWQKTSEKFRKLMDEWKAVGSAGREHEDALWEKFNSSRQKFYERRNAHYDELHQVQGERYDAKKKLVAQAKEIADARSYTRENTKVMKDLGVEWKKVGSCGKEHEDQIWKEFRSIMDEYFDGLKQWNEQRHSQWRQRMQDARARKLELIQNQKRQIQRMKEEMVGLLGQRAIDDMQDRIDEKEDFIEQLEAEVADIDRSLNEQ</sequence>
<reference evidence="2" key="2">
    <citation type="submission" date="2023-06" db="EMBL/GenBank/DDBJ databases">
        <authorList>
            <person name="Zeman M."/>
            <person name="Kubasova T."/>
            <person name="Jahodarova E."/>
            <person name="Nykrynova M."/>
            <person name="Rychlik I."/>
        </authorList>
    </citation>
    <scope>NUCLEOTIDE SEQUENCE</scope>
    <source>
        <strain evidence="2">ET39</strain>
    </source>
</reference>
<comment type="caution">
    <text evidence="2">The sequence shown here is derived from an EMBL/GenBank/DDBJ whole genome shotgun (WGS) entry which is preliminary data.</text>
</comment>
<evidence type="ECO:0000256" key="1">
    <source>
        <dbReference type="SAM" id="Coils"/>
    </source>
</evidence>
<keyword evidence="1" id="KW-0175">Coiled coil</keyword>
<evidence type="ECO:0000313" key="3">
    <source>
        <dbReference type="Proteomes" id="UP001529340"/>
    </source>
</evidence>
<name>A0ABT7UDQ3_9FIRM</name>
<evidence type="ECO:0000313" key="2">
    <source>
        <dbReference type="EMBL" id="MDM8157756.1"/>
    </source>
</evidence>
<keyword evidence="3" id="KW-1185">Reference proteome</keyword>
<gene>
    <name evidence="2" type="ORF">QUV96_08905</name>
</gene>
<dbReference type="Pfam" id="PF03993">
    <property type="entry name" value="DUF349"/>
    <property type="match status" value="4"/>
</dbReference>
<dbReference type="InterPro" id="IPR007139">
    <property type="entry name" value="DUF349"/>
</dbReference>